<keyword evidence="2 6" id="KW-0812">Transmembrane</keyword>
<dbReference type="HOGENOM" id="CLU_004129_3_0_1"/>
<evidence type="ECO:0000313" key="8">
    <source>
        <dbReference type="EnsemblProtists" id="PYU1_T007268"/>
    </source>
</evidence>
<feature type="transmembrane region" description="Helical" evidence="6">
    <location>
        <begin position="670"/>
        <end position="690"/>
    </location>
</feature>
<feature type="transmembrane region" description="Helical" evidence="6">
    <location>
        <begin position="114"/>
        <end position="132"/>
    </location>
</feature>
<organism evidence="8 9">
    <name type="scientific">Globisporangium ultimum (strain ATCC 200006 / CBS 805.95 / DAOM BR144)</name>
    <name type="common">Pythium ultimum</name>
    <dbReference type="NCBI Taxonomy" id="431595"/>
    <lineage>
        <taxon>Eukaryota</taxon>
        <taxon>Sar</taxon>
        <taxon>Stramenopiles</taxon>
        <taxon>Oomycota</taxon>
        <taxon>Peronosporomycetes</taxon>
        <taxon>Pythiales</taxon>
        <taxon>Pythiaceae</taxon>
        <taxon>Globisporangium</taxon>
    </lineage>
</organism>
<dbReference type="PANTHER" id="PTHR11972:SF193">
    <property type="entry name" value="FAD-BINDING FR-TYPE DOMAIN-CONTAINING PROTEIN"/>
    <property type="match status" value="1"/>
</dbReference>
<dbReference type="EnsemblProtists" id="PYU1_T007268">
    <property type="protein sequence ID" value="PYU1_T007268"/>
    <property type="gene ID" value="PYU1_G007253"/>
</dbReference>
<evidence type="ECO:0000256" key="1">
    <source>
        <dbReference type="ARBA" id="ARBA00004141"/>
    </source>
</evidence>
<dbReference type="Pfam" id="PF08022">
    <property type="entry name" value="FAD_binding_8"/>
    <property type="match status" value="1"/>
</dbReference>
<dbReference type="InParanoid" id="K3WQM6"/>
<dbReference type="InterPro" id="IPR013130">
    <property type="entry name" value="Fe3_Rdtase_TM_dom"/>
</dbReference>
<dbReference type="InterPro" id="IPR017927">
    <property type="entry name" value="FAD-bd_FR_type"/>
</dbReference>
<comment type="subcellular location">
    <subcellularLocation>
        <location evidence="1">Membrane</location>
        <topology evidence="1">Multi-pass membrane protein</topology>
    </subcellularLocation>
</comment>
<feature type="transmembrane region" description="Helical" evidence="6">
    <location>
        <begin position="336"/>
        <end position="355"/>
    </location>
</feature>
<feature type="transmembrane region" description="Helical" evidence="6">
    <location>
        <begin position="34"/>
        <end position="58"/>
    </location>
</feature>
<proteinExistence type="predicted"/>
<protein>
    <recommendedName>
        <fullName evidence="7">FAD-binding FR-type domain-containing protein</fullName>
    </recommendedName>
</protein>
<dbReference type="InterPro" id="IPR039261">
    <property type="entry name" value="FNR_nucleotide-bd"/>
</dbReference>
<dbReference type="EMBL" id="GL376629">
    <property type="status" value="NOT_ANNOTATED_CDS"/>
    <property type="molecule type" value="Genomic_DNA"/>
</dbReference>
<dbReference type="eggNOG" id="KOG0039">
    <property type="taxonomic scope" value="Eukaryota"/>
</dbReference>
<evidence type="ECO:0000259" key="7">
    <source>
        <dbReference type="PROSITE" id="PS51384"/>
    </source>
</evidence>
<name>K3WQM6_GLOUD</name>
<accession>K3WQM6</accession>
<feature type="domain" description="FAD-binding FR-type" evidence="7">
    <location>
        <begin position="382"/>
        <end position="496"/>
    </location>
</feature>
<keyword evidence="3 6" id="KW-1133">Transmembrane helix</keyword>
<feature type="transmembrane region" description="Helical" evidence="6">
    <location>
        <begin position="172"/>
        <end position="191"/>
    </location>
</feature>
<evidence type="ECO:0000313" key="9">
    <source>
        <dbReference type="Proteomes" id="UP000019132"/>
    </source>
</evidence>
<dbReference type="OMA" id="IHVGVAY"/>
<keyword evidence="9" id="KW-1185">Reference proteome</keyword>
<evidence type="ECO:0000256" key="2">
    <source>
        <dbReference type="ARBA" id="ARBA00022692"/>
    </source>
</evidence>
<reference evidence="8" key="3">
    <citation type="submission" date="2015-02" db="UniProtKB">
        <authorList>
            <consortium name="EnsemblProtists"/>
        </authorList>
    </citation>
    <scope>IDENTIFICATION</scope>
    <source>
        <strain evidence="8">DAOM BR144</strain>
    </source>
</reference>
<keyword evidence="5 6" id="KW-0472">Membrane</keyword>
<dbReference type="STRING" id="431595.K3WQM6"/>
<dbReference type="InterPro" id="IPR013112">
    <property type="entry name" value="FAD-bd_8"/>
</dbReference>
<dbReference type="CDD" id="cd06186">
    <property type="entry name" value="NOX_Duox_like_FAD_NADP"/>
    <property type="match status" value="1"/>
</dbReference>
<dbReference type="InterPro" id="IPR050369">
    <property type="entry name" value="RBOH/FRE"/>
</dbReference>
<feature type="transmembrane region" description="Helical" evidence="6">
    <location>
        <begin position="631"/>
        <end position="650"/>
    </location>
</feature>
<dbReference type="SUPFAM" id="SSF63380">
    <property type="entry name" value="Riboflavin synthase domain-like"/>
    <property type="match status" value="1"/>
</dbReference>
<reference evidence="9" key="2">
    <citation type="submission" date="2010-04" db="EMBL/GenBank/DDBJ databases">
        <authorList>
            <person name="Buell R."/>
            <person name="Hamilton J."/>
            <person name="Hostetler J."/>
        </authorList>
    </citation>
    <scope>NUCLEOTIDE SEQUENCE [LARGE SCALE GENOMIC DNA]</scope>
    <source>
        <strain evidence="9">DAOM:BR144</strain>
    </source>
</reference>
<dbReference type="Pfam" id="PF01794">
    <property type="entry name" value="Ferric_reduct"/>
    <property type="match status" value="1"/>
</dbReference>
<dbReference type="PANTHER" id="PTHR11972">
    <property type="entry name" value="NADPH OXIDASE"/>
    <property type="match status" value="1"/>
</dbReference>
<dbReference type="GO" id="GO:0016491">
    <property type="term" value="F:oxidoreductase activity"/>
    <property type="evidence" value="ECO:0007669"/>
    <property type="project" value="UniProtKB-KW"/>
</dbReference>
<evidence type="ECO:0000256" key="4">
    <source>
        <dbReference type="ARBA" id="ARBA00023002"/>
    </source>
</evidence>
<dbReference type="InterPro" id="IPR017938">
    <property type="entry name" value="Riboflavin_synthase-like_b-brl"/>
</dbReference>
<evidence type="ECO:0000256" key="6">
    <source>
        <dbReference type="SAM" id="Phobius"/>
    </source>
</evidence>
<evidence type="ECO:0000256" key="3">
    <source>
        <dbReference type="ARBA" id="ARBA00022989"/>
    </source>
</evidence>
<sequence>MADFTAIKTPQPHDGLHHEAPAPVASSATSLKILILRLFITFCVAAFVFGNIATWAPLFEIELVNTFMTWWNGYPNGGGSVQIVHLHHSKVTDTGPYRDISVTGHTEFIRPTFLMLYCIVPFFLSLLAIEALRHIGQARRVTFAYIWRVAMCLRRKPSFPLLGVSRFSWGEWIFGVVFVIGGNALCFYYQWDRRIANARSAEKEGTAKLNTTRYWNILGISCAYLCIYNMAFLLLPVTRNSAWMEFFNISYANGAKLHRWVGYATVITGVIHTVGYWVKWVRDGTWIKYQIPCAHCDLSDEYTGYYAWFNFFGFISVLALVLMIPTSIPIVRRKVYEWFYITHWVLFIIAVFFAILHWSQIIWWIFPAGLLFFIGRATSSWNSFTPVPVQEFSAVGGANGDDEIVKIVITRAATQDYDYKVGNFVYVNVPHLSKLQWHALTIASSPKTNPTELTLLVKPLGDWSKQLLEYAKEYERSGGVAPVVYMDGYYGASLELYQDYPTLLLVGGGIGVTPLLAILEDLVVKVRAQNGVWPQRVVFLWTFRELTLLRALAPVLAALRELDPLEQHFHMHLYATRVSAEATLNEPLNANAFLARTKDPQSYPSKSVATTSPTKARAFYEPLRSSPAFRCVLYIVLFAVATFVLGAAKWGNGAIQGDNNPTLWPLQRAFELAVFTATIVLVYAFIWYEFRTYQHTPATKAEGEDADAENASKYIGSSTQTAFADVHSMRDLVHHLKVESKGERPDMHSLMQQTLGSHLADLETQRSNFALPVVGVIVSGPEALKIATNDAVVTLGSNHFDVHEEEFEL</sequence>
<dbReference type="Pfam" id="PF08030">
    <property type="entry name" value="NAD_binding_6"/>
    <property type="match status" value="1"/>
</dbReference>
<dbReference type="SUPFAM" id="SSF52343">
    <property type="entry name" value="Ferredoxin reductase-like, C-terminal NADP-linked domain"/>
    <property type="match status" value="1"/>
</dbReference>
<feature type="transmembrane region" description="Helical" evidence="6">
    <location>
        <begin position="361"/>
        <end position="378"/>
    </location>
</feature>
<feature type="transmembrane region" description="Helical" evidence="6">
    <location>
        <begin position="257"/>
        <end position="278"/>
    </location>
</feature>
<dbReference type="VEuPathDB" id="FungiDB:PYU1_G007253"/>
<feature type="transmembrane region" description="Helical" evidence="6">
    <location>
        <begin position="305"/>
        <end position="324"/>
    </location>
</feature>
<dbReference type="SFLD" id="SFLDS00052">
    <property type="entry name" value="Ferric_Reductase_Domain"/>
    <property type="match status" value="1"/>
</dbReference>
<dbReference type="PROSITE" id="PS51384">
    <property type="entry name" value="FAD_FR"/>
    <property type="match status" value="1"/>
</dbReference>
<keyword evidence="4" id="KW-0560">Oxidoreductase</keyword>
<dbReference type="GO" id="GO:0005886">
    <property type="term" value="C:plasma membrane"/>
    <property type="evidence" value="ECO:0007669"/>
    <property type="project" value="TreeGrafter"/>
</dbReference>
<dbReference type="InterPro" id="IPR013121">
    <property type="entry name" value="Fe_red_NAD-bd_6"/>
</dbReference>
<dbReference type="SFLD" id="SFLDG01168">
    <property type="entry name" value="Ferric_reductase_subgroup_(FRE"/>
    <property type="match status" value="1"/>
</dbReference>
<evidence type="ECO:0000256" key="5">
    <source>
        <dbReference type="ARBA" id="ARBA00023136"/>
    </source>
</evidence>
<feature type="transmembrane region" description="Helical" evidence="6">
    <location>
        <begin position="214"/>
        <end position="237"/>
    </location>
</feature>
<reference evidence="9" key="1">
    <citation type="journal article" date="2010" name="Genome Biol.">
        <title>Genome sequence of the necrotrophic plant pathogen Pythium ultimum reveals original pathogenicity mechanisms and effector repertoire.</title>
        <authorList>
            <person name="Levesque C.A."/>
            <person name="Brouwer H."/>
            <person name="Cano L."/>
            <person name="Hamilton J.P."/>
            <person name="Holt C."/>
            <person name="Huitema E."/>
            <person name="Raffaele S."/>
            <person name="Robideau G.P."/>
            <person name="Thines M."/>
            <person name="Win J."/>
            <person name="Zerillo M.M."/>
            <person name="Beakes G.W."/>
            <person name="Boore J.L."/>
            <person name="Busam D."/>
            <person name="Dumas B."/>
            <person name="Ferriera S."/>
            <person name="Fuerstenberg S.I."/>
            <person name="Gachon C.M."/>
            <person name="Gaulin E."/>
            <person name="Govers F."/>
            <person name="Grenville-Briggs L."/>
            <person name="Horner N."/>
            <person name="Hostetler J."/>
            <person name="Jiang R.H."/>
            <person name="Johnson J."/>
            <person name="Krajaejun T."/>
            <person name="Lin H."/>
            <person name="Meijer H.J."/>
            <person name="Moore B."/>
            <person name="Morris P."/>
            <person name="Phuntmart V."/>
            <person name="Puiu D."/>
            <person name="Shetty J."/>
            <person name="Stajich J.E."/>
            <person name="Tripathy S."/>
            <person name="Wawra S."/>
            <person name="van West P."/>
            <person name="Whitty B.R."/>
            <person name="Coutinho P.M."/>
            <person name="Henrissat B."/>
            <person name="Martin F."/>
            <person name="Thomas P.D."/>
            <person name="Tyler B.M."/>
            <person name="De Vries R.P."/>
            <person name="Kamoun S."/>
            <person name="Yandell M."/>
            <person name="Tisserat N."/>
            <person name="Buell C.R."/>
        </authorList>
    </citation>
    <scope>NUCLEOTIDE SEQUENCE</scope>
    <source>
        <strain evidence="9">DAOM:BR144</strain>
    </source>
</reference>
<dbReference type="Proteomes" id="UP000019132">
    <property type="component" value="Unassembled WGS sequence"/>
</dbReference>
<dbReference type="AlphaFoldDB" id="K3WQM6"/>
<dbReference type="Gene3D" id="3.40.50.80">
    <property type="entry name" value="Nucleotide-binding domain of ferredoxin-NADP reductase (FNR) module"/>
    <property type="match status" value="1"/>
</dbReference>